<dbReference type="Gene3D" id="3.40.50.300">
    <property type="entry name" value="P-loop containing nucleotide triphosphate hydrolases"/>
    <property type="match status" value="2"/>
</dbReference>
<dbReference type="SMART" id="SM00487">
    <property type="entry name" value="DEXDc"/>
    <property type="match status" value="1"/>
</dbReference>
<dbReference type="VEuPathDB" id="VectorBase:AMEM011730"/>
<dbReference type="GO" id="GO:0045003">
    <property type="term" value="P:double-strand break repair via synthesis-dependent strand annealing"/>
    <property type="evidence" value="ECO:0007669"/>
    <property type="project" value="TreeGrafter"/>
</dbReference>
<dbReference type="KEGG" id="amer:121596300"/>
<dbReference type="Pfam" id="PF00271">
    <property type="entry name" value="Helicase_C"/>
    <property type="match status" value="1"/>
</dbReference>
<feature type="compositionally biased region" description="Low complexity" evidence="8">
    <location>
        <begin position="665"/>
        <end position="683"/>
    </location>
</feature>
<dbReference type="SUPFAM" id="SSF52540">
    <property type="entry name" value="P-loop containing nucleoside triphosphate hydrolases"/>
    <property type="match status" value="1"/>
</dbReference>
<keyword evidence="3" id="KW-0547">Nucleotide-binding</keyword>
<comment type="subcellular location">
    <subcellularLocation>
        <location evidence="1">Nucleus</location>
    </subcellularLocation>
</comment>
<reference evidence="11" key="1">
    <citation type="submission" date="2020-05" db="UniProtKB">
        <authorList>
            <consortium name="EnsemblMetazoa"/>
        </authorList>
    </citation>
    <scope>IDENTIFICATION</scope>
    <source>
        <strain evidence="11">MAF</strain>
    </source>
</reference>
<evidence type="ECO:0000259" key="10">
    <source>
        <dbReference type="PROSITE" id="PS51194"/>
    </source>
</evidence>
<dbReference type="CDD" id="cd12091">
    <property type="entry name" value="FANCM_ID"/>
    <property type="match status" value="1"/>
</dbReference>
<dbReference type="GO" id="GO:0036297">
    <property type="term" value="P:interstrand cross-link repair"/>
    <property type="evidence" value="ECO:0007669"/>
    <property type="project" value="TreeGrafter"/>
</dbReference>
<protein>
    <recommendedName>
        <fullName evidence="13">Fanconi anemia group M protein</fullName>
    </recommendedName>
</protein>
<dbReference type="PANTHER" id="PTHR14025:SF20">
    <property type="entry name" value="FANCONI ANEMIA GROUP M PROTEIN"/>
    <property type="match status" value="1"/>
</dbReference>
<dbReference type="STRING" id="30066.A0A182VAN6"/>
<dbReference type="InterPro" id="IPR027417">
    <property type="entry name" value="P-loop_NTPase"/>
</dbReference>
<accession>A0A182VAN6</accession>
<dbReference type="CTD" id="57697"/>
<dbReference type="GO" id="GO:0005634">
    <property type="term" value="C:nucleus"/>
    <property type="evidence" value="ECO:0007669"/>
    <property type="project" value="UniProtKB-SubCell"/>
</dbReference>
<feature type="domain" description="Helicase C-terminal" evidence="10">
    <location>
        <begin position="448"/>
        <end position="604"/>
    </location>
</feature>
<dbReference type="PROSITE" id="PS51192">
    <property type="entry name" value="HELICASE_ATP_BIND_1"/>
    <property type="match status" value="1"/>
</dbReference>
<dbReference type="InterPro" id="IPR039686">
    <property type="entry name" value="FANCM/Mph1-like_ID"/>
</dbReference>
<feature type="region of interest" description="Disordered" evidence="8">
    <location>
        <begin position="852"/>
        <end position="872"/>
    </location>
</feature>
<dbReference type="SMART" id="SM00490">
    <property type="entry name" value="HELICc"/>
    <property type="match status" value="1"/>
</dbReference>
<evidence type="ECO:0000256" key="3">
    <source>
        <dbReference type="ARBA" id="ARBA00022741"/>
    </source>
</evidence>
<evidence type="ECO:0000256" key="7">
    <source>
        <dbReference type="ARBA" id="ARBA00023242"/>
    </source>
</evidence>
<keyword evidence="7" id="KW-0539">Nucleus</keyword>
<dbReference type="InterPro" id="IPR044749">
    <property type="entry name" value="FANCM_DEXDc"/>
</dbReference>
<dbReference type="FunFam" id="3.40.50.300:FF:000861">
    <property type="entry name" value="Fanconi anemia, complementation group M"/>
    <property type="match status" value="1"/>
</dbReference>
<keyword evidence="5" id="KW-0347">Helicase</keyword>
<name>A0A182VAN6_ANOME</name>
<feature type="compositionally biased region" description="Basic and acidic residues" evidence="8">
    <location>
        <begin position="628"/>
        <end position="640"/>
    </location>
</feature>
<evidence type="ECO:0008006" key="13">
    <source>
        <dbReference type="Google" id="ProtNLM"/>
    </source>
</evidence>
<feature type="region of interest" description="Disordered" evidence="8">
    <location>
        <begin position="1184"/>
        <end position="1217"/>
    </location>
</feature>
<dbReference type="CDD" id="cd18033">
    <property type="entry name" value="DEXDc_FANCM"/>
    <property type="match status" value="1"/>
</dbReference>
<dbReference type="RefSeq" id="XP_041777053.1">
    <property type="nucleotide sequence ID" value="XM_041921119.1"/>
</dbReference>
<feature type="region of interest" description="Disordered" evidence="8">
    <location>
        <begin position="981"/>
        <end position="1013"/>
    </location>
</feature>
<feature type="domain" description="Helicase ATP-binding" evidence="9">
    <location>
        <begin position="72"/>
        <end position="255"/>
    </location>
</feature>
<dbReference type="GO" id="GO:0009378">
    <property type="term" value="F:four-way junction helicase activity"/>
    <property type="evidence" value="ECO:0007669"/>
    <property type="project" value="TreeGrafter"/>
</dbReference>
<sequence>MAEMNDSLADLENRSDVLNQTSYSLADASFTRNDSYQLNLRRNGDCDGFDASTGESWIYPVDVPVRQYQYAITEAALFKNTLVVLPTGLGKTFIAAVVMYNLYRWYPTGKVIFMAPTRPLVGQQIEACARVVGIPRADTAEVTGRQPRSKRATLWRSRRVFFATPQVVLADLQGTDPGGGNGEGGGGGGPLFPANQVRLVVIDEAHKAKGRYAYTDVIRLLAETNPCFRVLALSATPGRTLEDVAEVLKNLLISHIEVRYDCSPDLQPYVFRRDVRTIVIPLGPTIARLRKELLRLVDPYLQRLLEANVFARYPNRLTHGLLVMELKRYRSGAMHQRHPSHATIVSDFYACIGMYHAIELLVKHGIRALLNYLLGGGGASNGPNAQEKYFIAKDRQIKQFLDRLKDQFPQHVQRERESPAALLNESGVLTGNDDVDYGHPKYRILEKQLKGFFREHPDSRAIVFCEFRDSVAMIKRLLSDNQPTIRANCIVGQGSANGVRVPQQEQIDVIRQFRAGTINTLIATCVAEEGIDVGEVDLIVCFDIAKNPTRFVQRVGRTGRQRVGRVLMLVTEGEEHETLKQVLASKDRTNQQLARSKEILRVLYRSSPRLVPLGLEPKCMKVNMAVLPDRDDSRGPHDSDSSDGEGSLVGASAGRNRRKSKRPSEAAATPEAPSAKRSKASPSGHYSVRHYFQPRGPDASGELDASERDIFSVASQHAQRSRDEGQTTPLAHGGRKQTGRQQTIPALMQRLVQHYKQLSRQKFLCRQELLSVPAVQTTVLSSPAVPVPRDDPLELPELMPHERCRPEDNLTADEGFDKSISNLFETTASEVTVCLEPAAAATHPTKRKVAPVNGVKKPLNPSTVKKGRRSGVAPLDPCNSPLLLAFNRSVQKKKNSDTLVTPVKIATSDGDAAGALAAEAERERMRRKMVLEYFKLHDLCDIFDDGASGTNSPVCTVEEDRAAAKATTINRRLFGELAADWPVANGGPEQNRTSEDHFPEPQLNTSDTAVRPLAPQTPELRALERGSKCIDLGSADLVFQDDSDIESEWMFSSPVPSRPPRSGAKHPTGVSSTTERVRNLRQAAPNPPSAGKRREGSETVALAAGDLRCDPPDLNDSVIGRKVRRSNQNRIDSSAESVEDVTVVGKQSDTSFEETPVRPSATSRFSKRTKRKKAARAFFQTQAVVSDEDDGAEDDDGHEDEGSLASFVTSSDDEQPSAVDMRAVYLQSVRSPAACRGAFKMPAHGYRRAGSDRQPPGTYLDTTDAHSIGSGEDDCYQEMEECSQPLCSFIDDDDVIQSQTVELCELERAEQLIEQERRRNRRARQQANPSAAAGRKKRQRVITIDSSDSG</sequence>
<comment type="similarity">
    <text evidence="2">Belongs to the DEAD box helicase family. DEAH subfamily. FANCM sub-subfamily.</text>
</comment>
<dbReference type="Pfam" id="PF00270">
    <property type="entry name" value="DEAD"/>
    <property type="match status" value="1"/>
</dbReference>
<dbReference type="EnsemblMetazoa" id="AMEM011730-RA">
    <property type="protein sequence ID" value="AMEM011730-PA"/>
    <property type="gene ID" value="AMEM011730"/>
</dbReference>
<proteinExistence type="inferred from homology"/>
<feature type="region of interest" description="Disordered" evidence="8">
    <location>
        <begin position="1147"/>
        <end position="1172"/>
    </location>
</feature>
<dbReference type="PANTHER" id="PTHR14025">
    <property type="entry name" value="FANCONI ANEMIA GROUP M FANCM FAMILY MEMBER"/>
    <property type="match status" value="1"/>
</dbReference>
<keyword evidence="6" id="KW-0067">ATP-binding</keyword>
<evidence type="ECO:0000259" key="9">
    <source>
        <dbReference type="PROSITE" id="PS51192"/>
    </source>
</evidence>
<evidence type="ECO:0000256" key="5">
    <source>
        <dbReference type="ARBA" id="ARBA00022806"/>
    </source>
</evidence>
<evidence type="ECO:0000256" key="8">
    <source>
        <dbReference type="SAM" id="MobiDB-lite"/>
    </source>
</evidence>
<keyword evidence="4" id="KW-0378">Hydrolase</keyword>
<feature type="compositionally biased region" description="Acidic residues" evidence="8">
    <location>
        <begin position="1186"/>
        <end position="1199"/>
    </location>
</feature>
<dbReference type="InterPro" id="IPR001650">
    <property type="entry name" value="Helicase_C-like"/>
</dbReference>
<dbReference type="PROSITE" id="PS51194">
    <property type="entry name" value="HELICASE_CTER"/>
    <property type="match status" value="1"/>
</dbReference>
<organism evidence="11 12">
    <name type="scientific">Anopheles merus</name>
    <name type="common">Mosquito</name>
    <dbReference type="NCBI Taxonomy" id="30066"/>
    <lineage>
        <taxon>Eukaryota</taxon>
        <taxon>Metazoa</taxon>
        <taxon>Ecdysozoa</taxon>
        <taxon>Arthropoda</taxon>
        <taxon>Hexapoda</taxon>
        <taxon>Insecta</taxon>
        <taxon>Pterygota</taxon>
        <taxon>Neoptera</taxon>
        <taxon>Endopterygota</taxon>
        <taxon>Diptera</taxon>
        <taxon>Nematocera</taxon>
        <taxon>Culicoidea</taxon>
        <taxon>Culicidae</taxon>
        <taxon>Anophelinae</taxon>
        <taxon>Anopheles</taxon>
    </lineage>
</organism>
<keyword evidence="12" id="KW-1185">Reference proteome</keyword>
<dbReference type="Proteomes" id="UP000075903">
    <property type="component" value="Unassembled WGS sequence"/>
</dbReference>
<dbReference type="GO" id="GO:0005524">
    <property type="term" value="F:ATP binding"/>
    <property type="evidence" value="ECO:0007669"/>
    <property type="project" value="UniProtKB-KW"/>
</dbReference>
<dbReference type="GO" id="GO:0016787">
    <property type="term" value="F:hydrolase activity"/>
    <property type="evidence" value="ECO:0007669"/>
    <property type="project" value="UniProtKB-KW"/>
</dbReference>
<evidence type="ECO:0000256" key="2">
    <source>
        <dbReference type="ARBA" id="ARBA00009889"/>
    </source>
</evidence>
<dbReference type="VEuPathDB" id="VectorBase:AMEM21_012609"/>
<feature type="region of interest" description="Disordered" evidence="8">
    <location>
        <begin position="628"/>
        <end position="741"/>
    </location>
</feature>
<evidence type="ECO:0000313" key="11">
    <source>
        <dbReference type="EnsemblMetazoa" id="AMEM011730-PA"/>
    </source>
</evidence>
<evidence type="ECO:0000256" key="1">
    <source>
        <dbReference type="ARBA" id="ARBA00004123"/>
    </source>
</evidence>
<dbReference type="InterPro" id="IPR011545">
    <property type="entry name" value="DEAD/DEAH_box_helicase_dom"/>
</dbReference>
<evidence type="ECO:0000313" key="12">
    <source>
        <dbReference type="Proteomes" id="UP000075903"/>
    </source>
</evidence>
<dbReference type="Gene3D" id="1.20.1320.20">
    <property type="entry name" value="hef helicase domain"/>
    <property type="match status" value="1"/>
</dbReference>
<evidence type="ECO:0000256" key="6">
    <source>
        <dbReference type="ARBA" id="ARBA00022840"/>
    </source>
</evidence>
<feature type="region of interest" description="Disordered" evidence="8">
    <location>
        <begin position="1246"/>
        <end position="1272"/>
    </location>
</feature>
<dbReference type="GO" id="GO:0043138">
    <property type="term" value="F:3'-5' DNA helicase activity"/>
    <property type="evidence" value="ECO:0007669"/>
    <property type="project" value="InterPro"/>
</dbReference>
<evidence type="ECO:0000256" key="4">
    <source>
        <dbReference type="ARBA" id="ARBA00022801"/>
    </source>
</evidence>
<dbReference type="GO" id="GO:0000400">
    <property type="term" value="F:four-way junction DNA binding"/>
    <property type="evidence" value="ECO:0007669"/>
    <property type="project" value="TreeGrafter"/>
</dbReference>
<feature type="region of interest" description="Disordered" evidence="8">
    <location>
        <begin position="1316"/>
        <end position="1350"/>
    </location>
</feature>
<dbReference type="InterPro" id="IPR014001">
    <property type="entry name" value="Helicase_ATP-bd"/>
</dbReference>
<dbReference type="GeneID" id="121596300"/>
<feature type="region of interest" description="Disordered" evidence="8">
    <location>
        <begin position="1049"/>
        <end position="1098"/>
    </location>
</feature>